<organism evidence="1 2">
    <name type="scientific">Eikenella corrodens</name>
    <dbReference type="NCBI Taxonomy" id="539"/>
    <lineage>
        <taxon>Bacteria</taxon>
        <taxon>Pseudomonadati</taxon>
        <taxon>Pseudomonadota</taxon>
        <taxon>Betaproteobacteria</taxon>
        <taxon>Neisseriales</taxon>
        <taxon>Neisseriaceae</taxon>
        <taxon>Eikenella</taxon>
    </lineage>
</organism>
<sequence length="48" mass="5392">MNTPKEWLRRMIAEQEAARQAALVSGNKTALATAERELANYRRMLGSS</sequence>
<proteinExistence type="predicted"/>
<gene>
    <name evidence="1" type="ORF">SAMEA4412678_00452</name>
</gene>
<protein>
    <submittedName>
        <fullName evidence="1">Uncharacterized protein</fullName>
    </submittedName>
</protein>
<dbReference type="GeneID" id="60771097"/>
<reference evidence="1 2" key="1">
    <citation type="submission" date="2017-06" db="EMBL/GenBank/DDBJ databases">
        <authorList>
            <consortium name="Pathogen Informatics"/>
        </authorList>
    </citation>
    <scope>NUCLEOTIDE SEQUENCE [LARGE SCALE GENOMIC DNA]</scope>
    <source>
        <strain evidence="1 2">NCTC10596</strain>
    </source>
</reference>
<accession>A0A8B4G1V1</accession>
<name>A0A8B4G1V1_EIKCO</name>
<dbReference type="AlphaFoldDB" id="A0A8B4G1V1"/>
<dbReference type="RefSeq" id="WP_003822414.1">
    <property type="nucleotide sequence ID" value="NZ_CP082861.1"/>
</dbReference>
<evidence type="ECO:0000313" key="1">
    <source>
        <dbReference type="EMBL" id="SNW07174.1"/>
    </source>
</evidence>
<dbReference type="Proteomes" id="UP000215465">
    <property type="component" value="Chromosome 1"/>
</dbReference>
<dbReference type="KEGG" id="ecor:SAMEA4412678_0452"/>
<dbReference type="EMBL" id="LT906482">
    <property type="protein sequence ID" value="SNW07174.1"/>
    <property type="molecule type" value="Genomic_DNA"/>
</dbReference>
<evidence type="ECO:0000313" key="2">
    <source>
        <dbReference type="Proteomes" id="UP000215465"/>
    </source>
</evidence>